<dbReference type="EMBL" id="AFYH01191016">
    <property type="status" value="NOT_ANNOTATED_CDS"/>
    <property type="molecule type" value="Genomic_DNA"/>
</dbReference>
<feature type="region of interest" description="Disordered" evidence="10">
    <location>
        <begin position="1"/>
        <end position="72"/>
    </location>
</feature>
<comment type="subunit">
    <text evidence="8">Found in a mRNA splicing-dependent exon junction complex (EJC) with DEK, RBM8A, RNPS1, SRRM1 and ALYREF/THOC4. Interacts with histones H2A, H2B, H3, H4, acetylated histone H4, non-phosphorylated DAXX and HDAC2. Component of the B-WICH complex, at least composed of SMARCA5/SNF2H, BAZ1B/WSTF, SF3B1, DEK, MYO1C, ERCC6, MYBBP1A and DDX21. Binds DNA.</text>
</comment>
<dbReference type="Ensembl" id="ENSLACT00000011832.1">
    <property type="protein sequence ID" value="ENSLACP00000011742.1"/>
    <property type="gene ID" value="ENSLACG00000010337.1"/>
</dbReference>
<keyword evidence="13" id="KW-1185">Reference proteome</keyword>
<keyword evidence="2" id="KW-0597">Phosphoprotein</keyword>
<dbReference type="GO" id="GO:0003677">
    <property type="term" value="F:DNA binding"/>
    <property type="evidence" value="ECO:0007669"/>
    <property type="project" value="UniProtKB-KW"/>
</dbReference>
<feature type="compositionally biased region" description="Basic and acidic residues" evidence="10">
    <location>
        <begin position="55"/>
        <end position="72"/>
    </location>
</feature>
<feature type="compositionally biased region" description="Basic residues" evidence="10">
    <location>
        <begin position="204"/>
        <end position="217"/>
    </location>
</feature>
<feature type="domain" description="DEK-C" evidence="11">
    <location>
        <begin position="339"/>
        <end position="395"/>
    </location>
</feature>
<dbReference type="SUPFAM" id="SSF109715">
    <property type="entry name" value="DEK C-terminal domain"/>
    <property type="match status" value="1"/>
</dbReference>
<dbReference type="FunCoup" id="H3AQ21">
    <property type="interactions" value="2951"/>
</dbReference>
<dbReference type="Pfam" id="PF02037">
    <property type="entry name" value="SAP"/>
    <property type="match status" value="1"/>
</dbReference>
<evidence type="ECO:0000256" key="8">
    <source>
        <dbReference type="ARBA" id="ARBA00064832"/>
    </source>
</evidence>
<name>H3AQ21_LATCH</name>
<dbReference type="EMBL" id="AFYH01191014">
    <property type="status" value="NOT_ANNOTATED_CDS"/>
    <property type="molecule type" value="Genomic_DNA"/>
</dbReference>
<dbReference type="STRING" id="7897.ENSLACP00000011742"/>
<reference evidence="13" key="1">
    <citation type="submission" date="2011-08" db="EMBL/GenBank/DDBJ databases">
        <title>The draft genome of Latimeria chalumnae.</title>
        <authorList>
            <person name="Di Palma F."/>
            <person name="Alfoldi J."/>
            <person name="Johnson J."/>
            <person name="Berlin A."/>
            <person name="Gnerre S."/>
            <person name="Jaffe D."/>
            <person name="MacCallum I."/>
            <person name="Young S."/>
            <person name="Walker B.J."/>
            <person name="Lander E."/>
            <person name="Lindblad-Toh K."/>
        </authorList>
    </citation>
    <scope>NUCLEOTIDE SEQUENCE [LARGE SCALE GENOMIC DNA]</scope>
    <source>
        <strain evidence="13">Wild caught</strain>
    </source>
</reference>
<dbReference type="FunFam" id="1.10.10.60:FF:000148">
    <property type="entry name" value="Dek, isoform B"/>
    <property type="match status" value="1"/>
</dbReference>
<reference evidence="12" key="2">
    <citation type="submission" date="2025-08" db="UniProtKB">
        <authorList>
            <consortium name="Ensembl"/>
        </authorList>
    </citation>
    <scope>IDENTIFICATION</scope>
</reference>
<dbReference type="GO" id="GO:0042393">
    <property type="term" value="F:histone binding"/>
    <property type="evidence" value="ECO:0007669"/>
    <property type="project" value="TreeGrafter"/>
</dbReference>
<keyword evidence="5" id="KW-0238">DNA-binding</keyword>
<keyword evidence="6" id="KW-0539">Nucleus</keyword>
<dbReference type="PROSITE" id="PS51998">
    <property type="entry name" value="DEK_C"/>
    <property type="match status" value="1"/>
</dbReference>
<dbReference type="EMBL" id="AFYH01191013">
    <property type="status" value="NOT_ANNOTATED_CDS"/>
    <property type="molecule type" value="Genomic_DNA"/>
</dbReference>
<comment type="subcellular location">
    <subcellularLocation>
        <location evidence="1">Nucleus</location>
    </subcellularLocation>
</comment>
<evidence type="ECO:0000256" key="3">
    <source>
        <dbReference type="ARBA" id="ARBA00022765"/>
    </source>
</evidence>
<sequence length="396" mass="44632">MSSDVDSKMNVEAQEETEEDAKEEKLEKGKAEESEEGEGEDDDDDEEYDDDDDEKKEKSLIVEGKREKKKVERLSFQVTPPKKEPFALGEGKGEKLGDIERIKYFLGRMQADELKPLHKLLFNRPGVISSVKRNIRLFSGFPFEKGSDHYKKKEEMLKKYKKVSLKMICGALDLEKSGDNSELVARILNFLMKPKSTGQGLPKSKSKSKSKRKTSKGGKRESSGSGSARKSKASKSEEILSDWSSSEEEKKKKDESSEEGDKGSDEEEEEEEKTPKKTAKKEKPAPKATPKSKKQATKPSSVKKADSSTTKKSQSSVKKESESEDSSDDEPLIKKLKKPPTDEELKGTVKKLLASANLEEVTMKQICKKVYENYPDYDLAERKDFIKKAVKEEMVS</sequence>
<dbReference type="InParanoid" id="H3AQ21"/>
<evidence type="ECO:0000256" key="10">
    <source>
        <dbReference type="SAM" id="MobiDB-lite"/>
    </source>
</evidence>
<dbReference type="OMA" id="MIKKAPT"/>
<evidence type="ECO:0000256" key="6">
    <source>
        <dbReference type="ARBA" id="ARBA00023242"/>
    </source>
</evidence>
<dbReference type="AlphaFoldDB" id="H3AQ21"/>
<evidence type="ECO:0000256" key="7">
    <source>
        <dbReference type="ARBA" id="ARBA00056057"/>
    </source>
</evidence>
<evidence type="ECO:0000256" key="5">
    <source>
        <dbReference type="ARBA" id="ARBA00023125"/>
    </source>
</evidence>
<feature type="compositionally biased region" description="Basic and acidic residues" evidence="10">
    <location>
        <begin position="247"/>
        <end position="263"/>
    </location>
</feature>
<dbReference type="PANTHER" id="PTHR13468:SF1">
    <property type="entry name" value="PROTEIN DEK"/>
    <property type="match status" value="1"/>
</dbReference>
<gene>
    <name evidence="12" type="primary">DEK</name>
</gene>
<dbReference type="Proteomes" id="UP000008672">
    <property type="component" value="Unassembled WGS sequence"/>
</dbReference>
<dbReference type="InterPro" id="IPR003034">
    <property type="entry name" value="SAP_dom"/>
</dbReference>
<dbReference type="PANTHER" id="PTHR13468">
    <property type="entry name" value="DEK PROTEIN"/>
    <property type="match status" value="1"/>
</dbReference>
<dbReference type="Gene3D" id="1.10.10.60">
    <property type="entry name" value="Homeodomain-like"/>
    <property type="match status" value="1"/>
</dbReference>
<evidence type="ECO:0000256" key="2">
    <source>
        <dbReference type="ARBA" id="ARBA00022553"/>
    </source>
</evidence>
<dbReference type="InterPro" id="IPR044198">
    <property type="entry name" value="DEK"/>
</dbReference>
<evidence type="ECO:0000256" key="1">
    <source>
        <dbReference type="ARBA" id="ARBA00004123"/>
    </source>
</evidence>
<dbReference type="GeneTree" id="ENSGT00960000188117"/>
<dbReference type="eggNOG" id="KOG2266">
    <property type="taxonomic scope" value="Eukaryota"/>
</dbReference>
<dbReference type="SMART" id="SM00513">
    <property type="entry name" value="SAP"/>
    <property type="match status" value="1"/>
</dbReference>
<dbReference type="InterPro" id="IPR014876">
    <property type="entry name" value="DEK_C"/>
</dbReference>
<dbReference type="Pfam" id="PF08766">
    <property type="entry name" value="DEK_C"/>
    <property type="match status" value="1"/>
</dbReference>
<feature type="compositionally biased region" description="Low complexity" evidence="10">
    <location>
        <begin position="297"/>
        <end position="316"/>
    </location>
</feature>
<organism evidence="12 13">
    <name type="scientific">Latimeria chalumnae</name>
    <name type="common">Coelacanth</name>
    <dbReference type="NCBI Taxonomy" id="7897"/>
    <lineage>
        <taxon>Eukaryota</taxon>
        <taxon>Metazoa</taxon>
        <taxon>Chordata</taxon>
        <taxon>Craniata</taxon>
        <taxon>Vertebrata</taxon>
        <taxon>Euteleostomi</taxon>
        <taxon>Coelacanthiformes</taxon>
        <taxon>Coelacanthidae</taxon>
        <taxon>Latimeria</taxon>
    </lineage>
</organism>
<evidence type="ECO:0000256" key="4">
    <source>
        <dbReference type="ARBA" id="ARBA00022853"/>
    </source>
</evidence>
<dbReference type="Bgee" id="ENSLACG00000010337">
    <property type="expression patterns" value="Expressed in pharyngeal gill and 6 other cell types or tissues"/>
</dbReference>
<reference evidence="12" key="3">
    <citation type="submission" date="2025-09" db="UniProtKB">
        <authorList>
            <consortium name="Ensembl"/>
        </authorList>
    </citation>
    <scope>IDENTIFICATION</scope>
</reference>
<dbReference type="EMBL" id="AFYH01191015">
    <property type="status" value="NOT_ANNOTATED_CDS"/>
    <property type="molecule type" value="Genomic_DNA"/>
</dbReference>
<dbReference type="GO" id="GO:0005634">
    <property type="term" value="C:nucleus"/>
    <property type="evidence" value="ECO:0007669"/>
    <property type="project" value="UniProtKB-SubCell"/>
</dbReference>
<dbReference type="GO" id="GO:2000779">
    <property type="term" value="P:regulation of double-strand break repair"/>
    <property type="evidence" value="ECO:0007669"/>
    <property type="project" value="TreeGrafter"/>
</dbReference>
<comment type="function">
    <text evidence="7">Involved in chromatin organization.</text>
</comment>
<evidence type="ECO:0000256" key="9">
    <source>
        <dbReference type="ARBA" id="ARBA00074520"/>
    </source>
</evidence>
<accession>H3AQ21</accession>
<dbReference type="GO" id="GO:0006325">
    <property type="term" value="P:chromatin organization"/>
    <property type="evidence" value="ECO:0007669"/>
    <property type="project" value="UniProtKB-KW"/>
</dbReference>
<dbReference type="SUPFAM" id="SSF68906">
    <property type="entry name" value="SAP domain"/>
    <property type="match status" value="1"/>
</dbReference>
<keyword evidence="4" id="KW-0156">Chromatin regulator</keyword>
<feature type="compositionally biased region" description="Basic and acidic residues" evidence="10">
    <location>
        <begin position="22"/>
        <end position="32"/>
    </location>
</feature>
<evidence type="ECO:0000259" key="11">
    <source>
        <dbReference type="PROSITE" id="PS51998"/>
    </source>
</evidence>
<evidence type="ECO:0000313" key="13">
    <source>
        <dbReference type="Proteomes" id="UP000008672"/>
    </source>
</evidence>
<proteinExistence type="predicted"/>
<protein>
    <recommendedName>
        <fullName evidence="9">Protein DEK</fullName>
    </recommendedName>
</protein>
<feature type="region of interest" description="Disordered" evidence="10">
    <location>
        <begin position="194"/>
        <end position="345"/>
    </location>
</feature>
<feature type="compositionally biased region" description="Acidic residues" evidence="10">
    <location>
        <begin position="33"/>
        <end position="54"/>
    </location>
</feature>
<keyword evidence="3" id="KW-0013">ADP-ribosylation</keyword>
<evidence type="ECO:0000313" key="12">
    <source>
        <dbReference type="Ensembl" id="ENSLACP00000011742.1"/>
    </source>
</evidence>
<dbReference type="HOGENOM" id="CLU_041060_0_1_1"/>
<dbReference type="InterPro" id="IPR036361">
    <property type="entry name" value="SAP_dom_sf"/>
</dbReference>